<evidence type="ECO:0000256" key="1">
    <source>
        <dbReference type="SAM" id="MobiDB-lite"/>
    </source>
</evidence>
<dbReference type="Proteomes" id="UP000811609">
    <property type="component" value="Chromosome 5"/>
</dbReference>
<protein>
    <submittedName>
        <fullName evidence="3">Uncharacterized protein</fullName>
    </submittedName>
</protein>
<reference evidence="3" key="1">
    <citation type="submission" date="2020-12" db="EMBL/GenBank/DDBJ databases">
        <title>WGS assembly of Carya illinoinensis cv. Pawnee.</title>
        <authorList>
            <person name="Platts A."/>
            <person name="Shu S."/>
            <person name="Wright S."/>
            <person name="Barry K."/>
            <person name="Edger P."/>
            <person name="Pires J.C."/>
            <person name="Schmutz J."/>
        </authorList>
    </citation>
    <scope>NUCLEOTIDE SEQUENCE</scope>
    <source>
        <tissue evidence="3">Leaf</tissue>
    </source>
</reference>
<feature type="compositionally biased region" description="Basic and acidic residues" evidence="1">
    <location>
        <begin position="205"/>
        <end position="223"/>
    </location>
</feature>
<evidence type="ECO:0000313" key="4">
    <source>
        <dbReference type="Proteomes" id="UP000811609"/>
    </source>
</evidence>
<feature type="compositionally biased region" description="Polar residues" evidence="1">
    <location>
        <begin position="226"/>
        <end position="246"/>
    </location>
</feature>
<feature type="compositionally biased region" description="Acidic residues" evidence="1">
    <location>
        <begin position="132"/>
        <end position="159"/>
    </location>
</feature>
<evidence type="ECO:0000313" key="3">
    <source>
        <dbReference type="EMBL" id="KAG6652669.1"/>
    </source>
</evidence>
<dbReference type="PANTHER" id="PTHR33700:SF4">
    <property type="entry name" value="MYB-LIKE PROTEIN X"/>
    <property type="match status" value="1"/>
</dbReference>
<feature type="compositionally biased region" description="Polar residues" evidence="1">
    <location>
        <begin position="320"/>
        <end position="351"/>
    </location>
</feature>
<accession>A0A8T1QE46</accession>
<dbReference type="AlphaFoldDB" id="A0A8T1QE46"/>
<keyword evidence="2" id="KW-0812">Transmembrane</keyword>
<gene>
    <name evidence="3" type="ORF">CIPAW_05G022100</name>
</gene>
<feature type="compositionally biased region" description="Low complexity" evidence="1">
    <location>
        <begin position="301"/>
        <end position="319"/>
    </location>
</feature>
<feature type="region of interest" description="Disordered" evidence="1">
    <location>
        <begin position="389"/>
        <end position="491"/>
    </location>
</feature>
<feature type="compositionally biased region" description="Low complexity" evidence="1">
    <location>
        <begin position="352"/>
        <end position="363"/>
    </location>
</feature>
<feature type="compositionally biased region" description="Basic and acidic residues" evidence="1">
    <location>
        <begin position="114"/>
        <end position="131"/>
    </location>
</feature>
<keyword evidence="2" id="KW-0472">Membrane</keyword>
<dbReference type="EMBL" id="CM031813">
    <property type="protein sequence ID" value="KAG6652669.1"/>
    <property type="molecule type" value="Genomic_DNA"/>
</dbReference>
<keyword evidence="4" id="KW-1185">Reference proteome</keyword>
<evidence type="ECO:0000256" key="2">
    <source>
        <dbReference type="SAM" id="Phobius"/>
    </source>
</evidence>
<name>A0A8T1QE46_CARIL</name>
<feature type="compositionally biased region" description="Basic and acidic residues" evidence="1">
    <location>
        <begin position="247"/>
        <end position="273"/>
    </location>
</feature>
<comment type="caution">
    <text evidence="3">The sequence shown here is derived from an EMBL/GenBank/DDBJ whole genome shotgun (WGS) entry which is preliminary data.</text>
</comment>
<feature type="compositionally biased region" description="Basic and acidic residues" evidence="1">
    <location>
        <begin position="448"/>
        <end position="491"/>
    </location>
</feature>
<feature type="compositionally biased region" description="Basic and acidic residues" evidence="1">
    <location>
        <begin position="179"/>
        <end position="194"/>
    </location>
</feature>
<feature type="compositionally biased region" description="Polar residues" evidence="1">
    <location>
        <begin position="389"/>
        <end position="407"/>
    </location>
</feature>
<feature type="compositionally biased region" description="Polar residues" evidence="1">
    <location>
        <begin position="417"/>
        <end position="428"/>
    </location>
</feature>
<sequence>MFKQSPSRNHRSKGIRLKHVLQICLLLGVCFWLIYQVKHSHDKRKAFDENDANLSAKTQSGGELLNFGRKDLHPYEKEVTKKEKHGGEEEEETEVEEEESKHGEDEQEEEEEEENKHELKEQEEEEKKNEVDEQEDEENKSEETEDEERGVGDDEIDENVQEKLDGEADRDEESIDDEKEGKEDDKKSEDKDSQVETSLEDQDHDDGTENIHEAREEHYKGDDASSAVTHDTQTIISETENLSSENSIKKSEMTIVEQENKSNSIRETDRDQNNPEIKWVEGGMHENGTSLNVITVKQEGNDSFSNSVDSSDPNSTVTSHSNDQSESTNNTKLVSNIASNTFAKVSIGGNNSTDTDIGTSGSSQKNGTASISDSALAQNITVDLSNTSYTNSISESNQSDGNSTVSIKNEDVDAGSGESTSANNSDSALSEKITTVAEDGSVSSISKENTDASENKLDGHDEPGGTKKGSDNYSRDEIDVNVHDPIDVSDSHIGLDEKEVRTDLDTLPEITTEWENSRDVAAE</sequence>
<organism evidence="3 4">
    <name type="scientific">Carya illinoinensis</name>
    <name type="common">Pecan</name>
    <dbReference type="NCBI Taxonomy" id="32201"/>
    <lineage>
        <taxon>Eukaryota</taxon>
        <taxon>Viridiplantae</taxon>
        <taxon>Streptophyta</taxon>
        <taxon>Embryophyta</taxon>
        <taxon>Tracheophyta</taxon>
        <taxon>Spermatophyta</taxon>
        <taxon>Magnoliopsida</taxon>
        <taxon>eudicotyledons</taxon>
        <taxon>Gunneridae</taxon>
        <taxon>Pentapetalae</taxon>
        <taxon>rosids</taxon>
        <taxon>fabids</taxon>
        <taxon>Fagales</taxon>
        <taxon>Juglandaceae</taxon>
        <taxon>Carya</taxon>
    </lineage>
</organism>
<feature type="region of interest" description="Disordered" evidence="1">
    <location>
        <begin position="64"/>
        <end position="371"/>
    </location>
</feature>
<feature type="transmembrane region" description="Helical" evidence="2">
    <location>
        <begin position="20"/>
        <end position="37"/>
    </location>
</feature>
<feature type="compositionally biased region" description="Acidic residues" evidence="1">
    <location>
        <begin position="168"/>
        <end position="178"/>
    </location>
</feature>
<proteinExistence type="predicted"/>
<feature type="compositionally biased region" description="Acidic residues" evidence="1">
    <location>
        <begin position="88"/>
        <end position="98"/>
    </location>
</feature>
<feature type="compositionally biased region" description="Basic and acidic residues" evidence="1">
    <location>
        <begin position="68"/>
        <end position="87"/>
    </location>
</feature>
<keyword evidence="2" id="KW-1133">Transmembrane helix</keyword>
<dbReference type="PANTHER" id="PTHR33700">
    <property type="entry name" value="MYB-LIKE PROTEIN X"/>
    <property type="match status" value="1"/>
</dbReference>